<dbReference type="Gene3D" id="1.10.860.10">
    <property type="entry name" value="DNAb Helicase, Chain A"/>
    <property type="match status" value="1"/>
</dbReference>
<dbReference type="Pfam" id="PF03796">
    <property type="entry name" value="DnaB_C"/>
    <property type="match status" value="1"/>
</dbReference>
<dbReference type="EMBL" id="JBEPTQ010000002">
    <property type="protein sequence ID" value="MET4720720.1"/>
    <property type="molecule type" value="Genomic_DNA"/>
</dbReference>
<evidence type="ECO:0000256" key="6">
    <source>
        <dbReference type="ARBA" id="ARBA00022806"/>
    </source>
</evidence>
<keyword evidence="7" id="KW-0067">ATP-binding</keyword>
<dbReference type="InterPro" id="IPR027417">
    <property type="entry name" value="P-loop_NTPase"/>
</dbReference>
<dbReference type="SUPFAM" id="SSF52540">
    <property type="entry name" value="P-loop containing nucleoside triphosphate hydrolases"/>
    <property type="match status" value="1"/>
</dbReference>
<evidence type="ECO:0000256" key="7">
    <source>
        <dbReference type="ARBA" id="ARBA00022840"/>
    </source>
</evidence>
<dbReference type="PROSITE" id="PS51199">
    <property type="entry name" value="SF4_HELICASE"/>
    <property type="match status" value="1"/>
</dbReference>
<keyword evidence="6 13" id="KW-0347">Helicase</keyword>
<dbReference type="GO" id="GO:0016787">
    <property type="term" value="F:hydrolase activity"/>
    <property type="evidence" value="ECO:0007669"/>
    <property type="project" value="UniProtKB-KW"/>
</dbReference>
<evidence type="ECO:0000256" key="4">
    <source>
        <dbReference type="ARBA" id="ARBA00022741"/>
    </source>
</evidence>
<keyword evidence="8" id="KW-0238">DNA-binding</keyword>
<evidence type="ECO:0000256" key="1">
    <source>
        <dbReference type="ARBA" id="ARBA00008428"/>
    </source>
</evidence>
<feature type="domain" description="SF4 helicase" evidence="12">
    <location>
        <begin position="175"/>
        <end position="385"/>
    </location>
</feature>
<dbReference type="Pfam" id="PF00772">
    <property type="entry name" value="DnaB"/>
    <property type="match status" value="1"/>
</dbReference>
<name>A0ABV2RVU6_BRAJP</name>
<dbReference type="RefSeq" id="WP_304500851.1">
    <property type="nucleotide sequence ID" value="NZ_CP126013.1"/>
</dbReference>
<evidence type="ECO:0000256" key="5">
    <source>
        <dbReference type="ARBA" id="ARBA00022801"/>
    </source>
</evidence>
<gene>
    <name evidence="13" type="ORF">ABIF63_004826</name>
</gene>
<dbReference type="PANTHER" id="PTHR30153:SF2">
    <property type="entry name" value="REPLICATIVE DNA HELICASE"/>
    <property type="match status" value="1"/>
</dbReference>
<dbReference type="Gene3D" id="3.40.50.300">
    <property type="entry name" value="P-loop containing nucleotide triphosphate hydrolases"/>
    <property type="match status" value="1"/>
</dbReference>
<dbReference type="InterPro" id="IPR036185">
    <property type="entry name" value="DNA_heli_DnaB-like_N_sf"/>
</dbReference>
<reference evidence="13 14" key="1">
    <citation type="submission" date="2024-06" db="EMBL/GenBank/DDBJ databases">
        <title>Genomic Encyclopedia of Type Strains, Phase V (KMG-V): Genome sequencing to study the core and pangenomes of soil and plant-associated prokaryotes.</title>
        <authorList>
            <person name="Whitman W."/>
        </authorList>
    </citation>
    <scope>NUCLEOTIDE SEQUENCE [LARGE SCALE GENOMIC DNA]</scope>
    <source>
        <strain evidence="13 14">USDA 160</strain>
    </source>
</reference>
<comment type="similarity">
    <text evidence="1">Belongs to the helicase family. DnaB subfamily.</text>
</comment>
<dbReference type="InterPro" id="IPR016136">
    <property type="entry name" value="DNA_helicase_N/primase_C"/>
</dbReference>
<keyword evidence="5 13" id="KW-0378">Hydrolase</keyword>
<keyword evidence="14" id="KW-1185">Reference proteome</keyword>
<evidence type="ECO:0000313" key="14">
    <source>
        <dbReference type="Proteomes" id="UP001549291"/>
    </source>
</evidence>
<keyword evidence="9" id="KW-0413">Isomerase</keyword>
<comment type="caution">
    <text evidence="13">The sequence shown here is derived from an EMBL/GenBank/DDBJ whole genome shotgun (WGS) entry which is preliminary data.</text>
</comment>
<evidence type="ECO:0000256" key="11">
    <source>
        <dbReference type="ARBA" id="ARBA00048954"/>
    </source>
</evidence>
<proteinExistence type="inferred from homology"/>
<keyword evidence="4" id="KW-0547">Nucleotide-binding</keyword>
<evidence type="ECO:0000259" key="12">
    <source>
        <dbReference type="PROSITE" id="PS51199"/>
    </source>
</evidence>
<sequence length="474" mass="52652">MTTQETTPRALRNIRAEEAIIGKIIGSADAYWQVSDYLSVEHFVVPHHRAIFAAVRDCCETAGGPSLSLLESKLPQEFDGQGSVEAVLQILIEKASDVSSALDFVDDVVLAWRERMGVELGRRASEQGKGYEDRRTAVEELFSKIDDADRARHPVRIGDAARGAMENSARAYEQQGHVAVGVTTKIPEIDKVIGPQIGGTAIVLAAPSGHGKSALLSQIMRNNAGPSLDTSSVFPSLLLSLEMSRVQVGYRDLASMTGVSVRKQITGDFNQKEFEDLVRARTALEKMPILIQDRSRMTTKQIERELRIAKRRYGIKQAGIDHMKLVQPEKEHWNLVRTIEYFTASMKDMAKELDLVIWQLAQITRAGQQAGGNWRFRDTDIYGGGLVIENSDLVLGVVIPKVWLRANKAEPAGEDNPKGRAEFDAWIKNMEVWKDKAEFAAFKVRSGSGETWTSLGFDGPRMTFGEVEHEDIPF</sequence>
<dbReference type="SUPFAM" id="SSF48024">
    <property type="entry name" value="N-terminal domain of DnaB helicase"/>
    <property type="match status" value="1"/>
</dbReference>
<comment type="catalytic activity">
    <reaction evidence="11">
        <text>ATP + H2O = ADP + phosphate + H(+)</text>
        <dbReference type="Rhea" id="RHEA:13065"/>
        <dbReference type="ChEBI" id="CHEBI:15377"/>
        <dbReference type="ChEBI" id="CHEBI:15378"/>
        <dbReference type="ChEBI" id="CHEBI:30616"/>
        <dbReference type="ChEBI" id="CHEBI:43474"/>
        <dbReference type="ChEBI" id="CHEBI:456216"/>
        <dbReference type="EC" id="5.6.2.3"/>
    </reaction>
</comment>
<protein>
    <recommendedName>
        <fullName evidence="10">DNA 5'-3' helicase</fullName>
        <ecNumber evidence="10">5.6.2.3</ecNumber>
    </recommendedName>
</protein>
<evidence type="ECO:0000256" key="8">
    <source>
        <dbReference type="ARBA" id="ARBA00023125"/>
    </source>
</evidence>
<dbReference type="InterPro" id="IPR007693">
    <property type="entry name" value="DNA_helicase_DnaB-like_N"/>
</dbReference>
<keyword evidence="3" id="KW-0235">DNA replication</keyword>
<evidence type="ECO:0000256" key="9">
    <source>
        <dbReference type="ARBA" id="ARBA00023235"/>
    </source>
</evidence>
<evidence type="ECO:0000256" key="10">
    <source>
        <dbReference type="ARBA" id="ARBA00044969"/>
    </source>
</evidence>
<evidence type="ECO:0000256" key="3">
    <source>
        <dbReference type="ARBA" id="ARBA00022705"/>
    </source>
</evidence>
<dbReference type="EC" id="5.6.2.3" evidence="10"/>
<organism evidence="13 14">
    <name type="scientific">Bradyrhizobium japonicum</name>
    <dbReference type="NCBI Taxonomy" id="375"/>
    <lineage>
        <taxon>Bacteria</taxon>
        <taxon>Pseudomonadati</taxon>
        <taxon>Pseudomonadota</taxon>
        <taxon>Alphaproteobacteria</taxon>
        <taxon>Hyphomicrobiales</taxon>
        <taxon>Nitrobacteraceae</taxon>
        <taxon>Bradyrhizobium</taxon>
    </lineage>
</organism>
<dbReference type="Proteomes" id="UP001549291">
    <property type="component" value="Unassembled WGS sequence"/>
</dbReference>
<dbReference type="GO" id="GO:0003678">
    <property type="term" value="F:DNA helicase activity"/>
    <property type="evidence" value="ECO:0007669"/>
    <property type="project" value="UniProtKB-EC"/>
</dbReference>
<dbReference type="PANTHER" id="PTHR30153">
    <property type="entry name" value="REPLICATIVE DNA HELICASE DNAB"/>
    <property type="match status" value="1"/>
</dbReference>
<evidence type="ECO:0000256" key="2">
    <source>
        <dbReference type="ARBA" id="ARBA00022515"/>
    </source>
</evidence>
<keyword evidence="2" id="KW-0639">Primosome</keyword>
<dbReference type="InterPro" id="IPR007694">
    <property type="entry name" value="DNA_helicase_DnaB-like_C"/>
</dbReference>
<evidence type="ECO:0000313" key="13">
    <source>
        <dbReference type="EMBL" id="MET4720720.1"/>
    </source>
</evidence>
<accession>A0ABV2RVU6</accession>